<sequence>MNSYTVELASWIIQDGNYADFQHGETRAFAIGFSGFDLLVPCSPPADRRPTAQPADDGLYEVTGRIVHWAPQWQCLDIGVVAYCDAPPAQGLQQGQWVNGWVGLGVDPFFYAESFSREVDAPPLIHDWVIEEIHVRVAPFIEVAPRTMAPDPTRTRWEAIERTNAWTDQGGLALYRLRCRLLDHPPRWSP</sequence>
<reference evidence="1 2" key="1">
    <citation type="submission" date="2020-02" db="EMBL/GenBank/DDBJ databases">
        <authorList>
            <person name="Dziuba M."/>
            <person name="Kuznetsov B."/>
            <person name="Mardanov A."/>
            <person name="Ravin N."/>
            <person name="Grouzdev D."/>
        </authorList>
    </citation>
    <scope>NUCLEOTIDE SEQUENCE [LARGE SCALE GENOMIC DNA]</scope>
    <source>
        <strain evidence="1 2">SpK</strain>
    </source>
</reference>
<dbReference type="Proteomes" id="UP000480684">
    <property type="component" value="Unassembled WGS sequence"/>
</dbReference>
<dbReference type="RefSeq" id="WP_163680745.1">
    <property type="nucleotide sequence ID" value="NZ_JAAIYP010000039.1"/>
</dbReference>
<proteinExistence type="predicted"/>
<evidence type="ECO:0000313" key="1">
    <source>
        <dbReference type="EMBL" id="NFV81149.1"/>
    </source>
</evidence>
<gene>
    <name evidence="1" type="ORF">G4223_13605</name>
</gene>
<dbReference type="EMBL" id="JAAIYP010000039">
    <property type="protein sequence ID" value="NFV81149.1"/>
    <property type="molecule type" value="Genomic_DNA"/>
</dbReference>
<accession>A0A7C9UX53</accession>
<keyword evidence="2" id="KW-1185">Reference proteome</keyword>
<comment type="caution">
    <text evidence="1">The sequence shown here is derived from an EMBL/GenBank/DDBJ whole genome shotgun (WGS) entry which is preliminary data.</text>
</comment>
<name>A0A7C9UX53_9PROT</name>
<organism evidence="1 2">
    <name type="scientific">Magnetospirillum aberrantis SpK</name>
    <dbReference type="NCBI Taxonomy" id="908842"/>
    <lineage>
        <taxon>Bacteria</taxon>
        <taxon>Pseudomonadati</taxon>
        <taxon>Pseudomonadota</taxon>
        <taxon>Alphaproteobacteria</taxon>
        <taxon>Rhodospirillales</taxon>
        <taxon>Rhodospirillaceae</taxon>
        <taxon>Magnetospirillum</taxon>
    </lineage>
</organism>
<dbReference type="AlphaFoldDB" id="A0A7C9UX53"/>
<evidence type="ECO:0000313" key="2">
    <source>
        <dbReference type="Proteomes" id="UP000480684"/>
    </source>
</evidence>
<protein>
    <submittedName>
        <fullName evidence="1">Uncharacterized protein</fullName>
    </submittedName>
</protein>